<evidence type="ECO:0000256" key="1">
    <source>
        <dbReference type="ARBA" id="ARBA00004138"/>
    </source>
</evidence>
<dbReference type="InterPro" id="IPR013783">
    <property type="entry name" value="Ig-like_fold"/>
</dbReference>
<dbReference type="Gene3D" id="2.60.40.10">
    <property type="entry name" value="Immunoglobulins"/>
    <property type="match status" value="5"/>
</dbReference>
<feature type="region of interest" description="Disordered" evidence="6">
    <location>
        <begin position="1"/>
        <end position="28"/>
    </location>
</feature>
<evidence type="ECO:0000256" key="4">
    <source>
        <dbReference type="ARBA" id="ARBA00023069"/>
    </source>
</evidence>
<feature type="region of interest" description="Disordered" evidence="6">
    <location>
        <begin position="716"/>
        <end position="742"/>
    </location>
</feature>
<dbReference type="InterPro" id="IPR000535">
    <property type="entry name" value="MSP_dom"/>
</dbReference>
<accession>A0BU67</accession>
<dbReference type="GO" id="GO:0060271">
    <property type="term" value="P:cilium assembly"/>
    <property type="evidence" value="ECO:0000318"/>
    <property type="project" value="GO_Central"/>
</dbReference>
<evidence type="ECO:0000256" key="6">
    <source>
        <dbReference type="SAM" id="MobiDB-lite"/>
    </source>
</evidence>
<evidence type="ECO:0000256" key="2">
    <source>
        <dbReference type="ARBA" id="ARBA00004496"/>
    </source>
</evidence>
<reference evidence="8 9" key="1">
    <citation type="journal article" date="2006" name="Nature">
        <title>Global trends of whole-genome duplications revealed by the ciliate Paramecium tetraurelia.</title>
        <authorList>
            <consortium name="Genoscope"/>
            <person name="Aury J.-M."/>
            <person name="Jaillon O."/>
            <person name="Duret L."/>
            <person name="Noel B."/>
            <person name="Jubin C."/>
            <person name="Porcel B.M."/>
            <person name="Segurens B."/>
            <person name="Daubin V."/>
            <person name="Anthouard V."/>
            <person name="Aiach N."/>
            <person name="Arnaiz O."/>
            <person name="Billaut A."/>
            <person name="Beisson J."/>
            <person name="Blanc I."/>
            <person name="Bouhouche K."/>
            <person name="Camara F."/>
            <person name="Duharcourt S."/>
            <person name="Guigo R."/>
            <person name="Gogendeau D."/>
            <person name="Katinka M."/>
            <person name="Keller A.-M."/>
            <person name="Kissmehl R."/>
            <person name="Klotz C."/>
            <person name="Koll F."/>
            <person name="Le Moue A."/>
            <person name="Lepere C."/>
            <person name="Malinsky S."/>
            <person name="Nowacki M."/>
            <person name="Nowak J.K."/>
            <person name="Plattner H."/>
            <person name="Poulain J."/>
            <person name="Ruiz F."/>
            <person name="Serrano V."/>
            <person name="Zagulski M."/>
            <person name="Dessen P."/>
            <person name="Betermier M."/>
            <person name="Weissenbach J."/>
            <person name="Scarpelli C."/>
            <person name="Schachter V."/>
            <person name="Sperling L."/>
            <person name="Meyer E."/>
            <person name="Cohen J."/>
            <person name="Wincker P."/>
        </authorList>
    </citation>
    <scope>NUCLEOTIDE SEQUENCE [LARGE SCALE GENOMIC DNA]</scope>
    <source>
        <strain evidence="8 9">Stock d4-2</strain>
    </source>
</reference>
<feature type="region of interest" description="Disordered" evidence="6">
    <location>
        <begin position="2227"/>
        <end position="2265"/>
    </location>
</feature>
<feature type="compositionally biased region" description="Basic and acidic residues" evidence="6">
    <location>
        <begin position="2238"/>
        <end position="2259"/>
    </location>
</feature>
<keyword evidence="3" id="KW-0963">Cytoplasm</keyword>
<dbReference type="GeneID" id="5015266"/>
<dbReference type="Pfam" id="PF22544">
    <property type="entry name" value="HYDIN_VesB_CFA65-like_Ig"/>
    <property type="match status" value="2"/>
</dbReference>
<proteinExistence type="predicted"/>
<name>A0BU67_PARTE</name>
<dbReference type="InParanoid" id="A0BU67"/>
<dbReference type="EMBL" id="CT868018">
    <property type="protein sequence ID" value="CAK62084.1"/>
    <property type="molecule type" value="Genomic_DNA"/>
</dbReference>
<dbReference type="PROSITE" id="PS50202">
    <property type="entry name" value="MSP"/>
    <property type="match status" value="1"/>
</dbReference>
<dbReference type="Pfam" id="PF26579">
    <property type="entry name" value="Ig_CFAP47"/>
    <property type="match status" value="1"/>
</dbReference>
<dbReference type="InterPro" id="IPR058952">
    <property type="entry name" value="Ig_CFAP47"/>
</dbReference>
<comment type="subcellular location">
    <subcellularLocation>
        <location evidence="1">Cell projection</location>
        <location evidence="1">Cilium</location>
    </subcellularLocation>
    <subcellularLocation>
        <location evidence="2">Cytoplasm</location>
    </subcellularLocation>
</comment>
<sequence length="2956" mass="337837">MQQPVPTTTGGSLQPILSNQRSQSAKPSLMTLQNQRTVQSAMQRSPGLPSAQRVPSGIGSFAQPTNNSQRIQSGYTRIQSGQTRVGGTRIQSAAKSTRSIVKEMFHIDPKEIIFEDIKPGILYEQILNVQNLAKYPVRIRVQQPKTSKFRADYDMQQGIAAGLGLKVLVLFKESERDIAALNQHQKPPPFYKDVIVIESDEFRAEVHLAAYRACSKLKFSEFIDFGFVQQGTENTKSLMIQNVGFADAKVQVKSDVLNLRALPNLITIAPGEYQQISIIYKANEMGNFRQTMDIVSEGGTQKLDIAACSVDYTRFLMDSKGSQVTSLDFGELYMGKSKVIKLKYVNNAPKGHQFKIIARRGIINPNDDIVNLQTPNELGIEQSEKLLVIQPSTGYVQAYSSVELSLTCMIQITPKEQQLAKKICFGVDVEKEQMTREIKYSIIVQQPDEDLIAYTNVKALLPLVRISKQALQFGDCDVNDNKDILFTISNLQTYPVDISFQKVSCFFFKPESVTINGLSQTTIQVKFTPKNVGKYSQSIDMILNDYLTIPVKVNGEAMKIAKKRPQTRGPEARAEDFQIDPKFIDTKEIEYVKKRNNELIEQNHQPGNIVEGYFEDTQKKPKAAMQTNNFLQDSRNNRLEKQRQQIIQQRVETITKAQEKQKDEGSKPPKDYEFELGLQVDNMDNDIDIPYHKEGLYVVKPFQQYEPLKRQDDELVDFKPDPKQPVKRILSGRPQSHKQVRDVNRELTADDLKRVQAGPIKIDYGTIYINTPMSRTFFIHNNLRYAIIARLCIDKKEELKKTFQEPQVIDSGEEGQFEIIVQAQSLGQLKQTLRYILNERHSFEIMVVANVESVKLEVSKTTVKMQFNEDGGMSVNDSIKLSNNGVGPAQFNFIQAEGSKFTLDCLNGIIQGQSNQIIQITYTPSKIMKDPQDSESDAVFKNQNPTRQDEEKIILKVKDGSEIQLKCIGLVSDVKCVCKSTVEFSEICVAQEKQLPFQVKNTSRNNAIFKILTEYLPMGCTVSPSSGKILPDENKEFTVKINCDKPNNINTQILMMLRSGRVIRIPLTAQCIVPNVIITQQLFDFGDVTTLGNQTALPLTIANKSNVEVKLIFDLRNEDINPEANEGVGCLILKQQQEFLKNYTEEEQQEESDDDLLSSARMKKKMICQNKKYILNMTPQQTVQFQLHFYPKELKRYSFQLPIEIYKFGAIDSIKRMVQVYGCSPKFIVEPKTVDFPRKIILSPPEKNKPNIQEILLSNPEYKGMQFKIQIDADTGNIPSVFQVIPLAGRVDAGQTLRVKVMFNPRYEGTYQKQAQIYLEDSKPGQPYLIVQLHGIAAKPSIQFDRRELILCPVPLGIESKLQFKVFNDGFETQKLSVKPLEGFTVEFLDGQTVGITKQYLDMMIKYTAQNPISISQTLEIIDETQHSYSISVSATSDNCSFTTWMYDNQSEISLIKGVPHLTEINQTDESEDSKESIHRKLTSTQQISEKAIESKCEHVQRWYNQFVGQLDIFPSSIVLMQGHHIFELISFLTGKTQFPFRAQLQGIKQKSQISQLLYQQYKELLLQLKVDGALLNQIRPCYLLSYDDYQLYLKTIEMKFTHPDFQKYSQQQFDQVSKSSYLILFTQILRIYYLPRVTLKAMRQINGSINEYPQSNVYSTQEMLILRWIELQATQYWKESKSVRIVNFGMLKDAHILTAMLLSYLGPGGLKYFQPLGQITKQEQDCSRNMSIFLKGLQDIGIESHLVLNDCVNMSNPETLLMLMLLYTQVPNFMPKREPLIFKCVLGSIVMKTITLTNTTRDPIVYFVKLEGSSDFSIEEDQVKIEPGGKYNYNIKFTSRISDEQTALITFCNKKGNKNIAAAIVYELKGVISERMSQKIWTVSSIMYEMKEFSITVQNTFTNAEFGHFTIQIVPIKVPLVIETPKKKKKAMSMAEKKKEADNELKEKQRLERLTSVEFPPAFFCKQESIRLKRGAQYNLPMQFLPTQLHQQKCMVVFQDLQVGEFQYEIHGNVEPPEVLYDLKPDLQVYIDQLASFYHHVPFFNPQLKAALKQVDQLTIEKKKIINRQNSNSVTLQTKPNLPMEDVMFSVQLEEQQSYISCDKVFQLVNYQQLLLNHTKNSDDEEDPQQQLQKSDDKQNLIHFFMNFKTAVKDYLSHFMLVNETKTDVRRFRIQLTSLPKPITVILEMTIPAREVVTQEIPIVNNTDRDFNLKINLVGDDRFSILGDGQSKRRKQEKAADHKDTKENTQKNNKDQDSHQQNVQKEQLIKKKLNNQPTNGAVVVQFAPEWICEVKAKLSIINPLTNDFYEYQLIGKGEEPLSEGHFTIKAVARQPITQIIPVANNTNEELRYSVETDVLNAAGEQEITIQPQTTYEYKLNINPLISGQFTGSITFTGNGHYRWWTIMLDTANPKPLGTVDLVSPIRKAIAFDIEIANPLPENVTYEVQIIGEALSGDPWFSVLPGGTSTYQLIFQPVQEGRWKGSISFCHPKMGEIWYTLNLIGEDRGGIKVPQFKTELGKLDKCEMLLENPTCNTIVAEIENSNPTNFSLEFEGGQQLVLEPYTLKPVYVVFVPSALTAHSGEIQIKTKEIGKWIFLCFGTGESPTPFQETTVVCKAGQSVTQQIEFKNPLKDSLTVQMEMQQQNEGVFTLLMKRQRITIAPQSSLLIPYQFSAVDIKSYRCNLVLVMNHQVKWTYPLLGLIENEEMNNVHFIQTKCRIPLVTKLNVVLDGLKSNEKVMYKITDMEILKKHLKINLPDHHIKDVTQPLSFDIRFIPYKPFKLQTELQVKVESGGLWRFKLQVNALEPQIDDVIVITSEINQLTKVSFRLTNRIEEIANFKAYFTPDSNSEFTVEPTTGLLEPHGKKGTEFKLGFKPKEYGIRKEAKLIIETESMYWQELYITLRSYILKGHLPKYIPPTNVKGHGINNELAKIPAHNHDKNFLIENMKKPNKNK</sequence>
<evidence type="ECO:0000256" key="3">
    <source>
        <dbReference type="ARBA" id="ARBA00022490"/>
    </source>
</evidence>
<keyword evidence="4" id="KW-0969">Cilium</keyword>
<gene>
    <name evidence="8" type="ORF">GSPATT00032316001</name>
</gene>
<dbReference type="RefSeq" id="XP_001429482.1">
    <property type="nucleotide sequence ID" value="XM_001429445.1"/>
</dbReference>
<dbReference type="InterPro" id="IPR053879">
    <property type="entry name" value="HYDIN_VesB_CFA65-like_Ig"/>
</dbReference>
<dbReference type="PANTHER" id="PTHR45912">
    <property type="entry name" value="CILIA- AND FLAGELLA-ASSOCIATED PROTEIN 47"/>
    <property type="match status" value="1"/>
</dbReference>
<evidence type="ECO:0000256" key="5">
    <source>
        <dbReference type="ARBA" id="ARBA00023273"/>
    </source>
</evidence>
<organism evidence="8 9">
    <name type="scientific">Paramecium tetraurelia</name>
    <dbReference type="NCBI Taxonomy" id="5888"/>
    <lineage>
        <taxon>Eukaryota</taxon>
        <taxon>Sar</taxon>
        <taxon>Alveolata</taxon>
        <taxon>Ciliophora</taxon>
        <taxon>Intramacronucleata</taxon>
        <taxon>Oligohymenophorea</taxon>
        <taxon>Peniculida</taxon>
        <taxon>Parameciidae</taxon>
        <taxon>Paramecium</taxon>
    </lineage>
</organism>
<dbReference type="OrthoDB" id="10060824at2759"/>
<protein>
    <recommendedName>
        <fullName evidence="7">MSP domain-containing protein</fullName>
    </recommendedName>
</protein>
<evidence type="ECO:0000259" key="7">
    <source>
        <dbReference type="PROSITE" id="PS50202"/>
    </source>
</evidence>
<dbReference type="GO" id="GO:0005929">
    <property type="term" value="C:cilium"/>
    <property type="evidence" value="ECO:0000318"/>
    <property type="project" value="GO_Central"/>
</dbReference>
<dbReference type="HOGENOM" id="CLU_225676_0_0_1"/>
<evidence type="ECO:0000313" key="9">
    <source>
        <dbReference type="Proteomes" id="UP000000600"/>
    </source>
</evidence>
<dbReference type="Proteomes" id="UP000000600">
    <property type="component" value="Unassembled WGS sequence"/>
</dbReference>
<keyword evidence="9" id="KW-1185">Reference proteome</keyword>
<feature type="domain" description="MSP" evidence="7">
    <location>
        <begin position="1226"/>
        <end position="1381"/>
    </location>
</feature>
<dbReference type="PANTHER" id="PTHR45912:SF3">
    <property type="entry name" value="CILIA- AND FLAGELLA-ASSOCIATED PROTEIN 47"/>
    <property type="match status" value="1"/>
</dbReference>
<dbReference type="Pfam" id="PF24529">
    <property type="entry name" value="CFAP47"/>
    <property type="match status" value="1"/>
</dbReference>
<keyword evidence="5" id="KW-0966">Cell projection</keyword>
<dbReference type="InterPro" id="IPR056343">
    <property type="entry name" value="CFAP47_dom"/>
</dbReference>
<dbReference type="KEGG" id="ptm:GSPATT00032316001"/>
<dbReference type="GO" id="GO:0005737">
    <property type="term" value="C:cytoplasm"/>
    <property type="evidence" value="ECO:0007669"/>
    <property type="project" value="UniProtKB-SubCell"/>
</dbReference>
<evidence type="ECO:0000313" key="8">
    <source>
        <dbReference type="EMBL" id="CAK62084.1"/>
    </source>
</evidence>
<feature type="region of interest" description="Disordered" evidence="6">
    <location>
        <begin position="40"/>
        <end position="68"/>
    </location>
</feature>
<dbReference type="OMA" id="HHIFELI"/>
<dbReference type="eggNOG" id="ENOG502QQ4Q">
    <property type="taxonomic scope" value="Eukaryota"/>
</dbReference>